<feature type="domain" description="EGF-like" evidence="31">
    <location>
        <begin position="4090"/>
        <end position="4127"/>
    </location>
</feature>
<dbReference type="SUPFAM" id="SSF57424">
    <property type="entry name" value="LDL receptor-like module"/>
    <property type="match status" value="29"/>
</dbReference>
<feature type="disulfide bond" evidence="27">
    <location>
        <begin position="3744"/>
        <end position="3762"/>
    </location>
</feature>
<feature type="disulfide bond" evidence="27">
    <location>
        <begin position="2716"/>
        <end position="2731"/>
    </location>
</feature>
<feature type="domain" description="EGF-like" evidence="31">
    <location>
        <begin position="4431"/>
        <end position="4465"/>
    </location>
</feature>
<feature type="disulfide bond" evidence="27">
    <location>
        <begin position="3675"/>
        <end position="3690"/>
    </location>
</feature>
<dbReference type="InterPro" id="IPR036055">
    <property type="entry name" value="LDL_receptor-like_sf"/>
</dbReference>
<feature type="disulfide bond" evidence="27">
    <location>
        <begin position="2866"/>
        <end position="2884"/>
    </location>
</feature>
<feature type="disulfide bond" evidence="27">
    <location>
        <begin position="3559"/>
        <end position="3574"/>
    </location>
</feature>
<dbReference type="Proteomes" id="UP000625711">
    <property type="component" value="Unassembled WGS sequence"/>
</dbReference>
<feature type="disulfide bond" evidence="26">
    <location>
        <begin position="4420"/>
        <end position="4429"/>
    </location>
</feature>
<feature type="non-terminal residue" evidence="32">
    <location>
        <position position="4589"/>
    </location>
</feature>
<dbReference type="PRINTS" id="PR00261">
    <property type="entry name" value="LDLRECEPTOR"/>
</dbReference>
<evidence type="ECO:0000256" key="13">
    <source>
        <dbReference type="ARBA" id="ARBA00022902"/>
    </source>
</evidence>
<feature type="disulfide bond" evidence="26">
    <location>
        <begin position="4221"/>
        <end position="4231"/>
    </location>
</feature>
<feature type="disulfide bond" evidence="27">
    <location>
        <begin position="3737"/>
        <end position="3749"/>
    </location>
</feature>
<evidence type="ECO:0000256" key="18">
    <source>
        <dbReference type="ARBA" id="ARBA00023170"/>
    </source>
</evidence>
<feature type="disulfide bond" evidence="27">
    <location>
        <begin position="3540"/>
        <end position="3552"/>
    </location>
</feature>
<evidence type="ECO:0000256" key="1">
    <source>
        <dbReference type="ARBA" id="ARBA00004247"/>
    </source>
</evidence>
<feature type="disulfide bond" evidence="27">
    <location>
        <begin position="1041"/>
        <end position="1056"/>
    </location>
</feature>
<dbReference type="InterPro" id="IPR001881">
    <property type="entry name" value="EGF-like_Ca-bd_dom"/>
</dbReference>
<feature type="disulfide bond" evidence="26">
    <location>
        <begin position="4094"/>
        <end position="4104"/>
    </location>
</feature>
<feature type="disulfide bond" evidence="27">
    <location>
        <begin position="2530"/>
        <end position="2542"/>
    </location>
</feature>
<dbReference type="InterPro" id="IPR002172">
    <property type="entry name" value="LDrepeatLR_classA_rpt"/>
</dbReference>
<feature type="disulfide bond" evidence="27">
    <location>
        <begin position="1029"/>
        <end position="1047"/>
    </location>
</feature>
<dbReference type="GO" id="GO:0043235">
    <property type="term" value="C:receptor complex"/>
    <property type="evidence" value="ECO:0007669"/>
    <property type="project" value="TreeGrafter"/>
</dbReference>
<feature type="disulfide bond" evidence="26">
    <location>
        <begin position="4434"/>
        <end position="4444"/>
    </location>
</feature>
<evidence type="ECO:0000256" key="4">
    <source>
        <dbReference type="ARBA" id="ARBA00009939"/>
    </source>
</evidence>
<comment type="subcellular location">
    <subcellularLocation>
        <location evidence="1">Apical cell membrane</location>
        <topology evidence="1">Single-pass type I membrane protein</topology>
    </subcellularLocation>
    <subcellularLocation>
        <location evidence="3">Cell projection</location>
        <location evidence="3">Axon</location>
    </subcellularLocation>
    <subcellularLocation>
        <location evidence="2">Cell projection</location>
        <location evidence="2">Dendrite</location>
    </subcellularLocation>
    <subcellularLocation>
        <location evidence="22">Membrane</location>
        <location evidence="22">Coated pit</location>
    </subcellularLocation>
</comment>
<feature type="disulfide bond" evidence="27">
    <location>
        <begin position="2827"/>
        <end position="2845"/>
    </location>
</feature>
<dbReference type="GO" id="GO:0030425">
    <property type="term" value="C:dendrite"/>
    <property type="evidence" value="ECO:0007669"/>
    <property type="project" value="UniProtKB-SubCell"/>
</dbReference>
<evidence type="ECO:0000256" key="10">
    <source>
        <dbReference type="ARBA" id="ARBA00022737"/>
    </source>
</evidence>
<keyword evidence="5" id="KW-1003">Cell membrane</keyword>
<feature type="disulfide bond" evidence="27">
    <location>
        <begin position="2630"/>
        <end position="2645"/>
    </location>
</feature>
<feature type="repeat" description="LDL-receptor class B" evidence="28">
    <location>
        <begin position="637"/>
        <end position="684"/>
    </location>
</feature>
<evidence type="ECO:0000256" key="7">
    <source>
        <dbReference type="ARBA" id="ARBA00022583"/>
    </source>
</evidence>
<evidence type="ECO:0000256" key="9">
    <source>
        <dbReference type="ARBA" id="ARBA00022729"/>
    </source>
</evidence>
<evidence type="ECO:0000256" key="11">
    <source>
        <dbReference type="ARBA" id="ARBA00022740"/>
    </source>
</evidence>
<evidence type="ECO:0000256" key="26">
    <source>
        <dbReference type="PROSITE-ProRule" id="PRU00076"/>
    </source>
</evidence>
<feature type="domain" description="EGF-like" evidence="31">
    <location>
        <begin position="2935"/>
        <end position="2976"/>
    </location>
</feature>
<proteinExistence type="inferred from homology"/>
<feature type="repeat" description="LDL-receptor class B" evidence="28">
    <location>
        <begin position="367"/>
        <end position="410"/>
    </location>
</feature>
<evidence type="ECO:0000256" key="29">
    <source>
        <dbReference type="SAM" id="MobiDB-lite"/>
    </source>
</evidence>
<dbReference type="GO" id="GO:0005905">
    <property type="term" value="C:clathrin-coated pit"/>
    <property type="evidence" value="ECO:0007669"/>
    <property type="project" value="UniProtKB-KW"/>
</dbReference>
<feature type="disulfide bond" evidence="27">
    <location>
        <begin position="2574"/>
        <end position="2592"/>
    </location>
</feature>
<feature type="disulfide bond" evidence="27">
    <location>
        <begin position="3586"/>
        <end position="3604"/>
    </location>
</feature>
<feature type="disulfide bond" evidence="27">
    <location>
        <begin position="3381"/>
        <end position="3399"/>
    </location>
</feature>
<dbReference type="InterPro" id="IPR026823">
    <property type="entry name" value="cEGF"/>
</dbReference>
<dbReference type="Pfam" id="PF00057">
    <property type="entry name" value="Ldl_recept_a"/>
    <property type="match status" value="26"/>
</dbReference>
<evidence type="ECO:0000256" key="23">
    <source>
        <dbReference type="ARBA" id="ARBA00074420"/>
    </source>
</evidence>
<evidence type="ECO:0000256" key="16">
    <source>
        <dbReference type="ARBA" id="ARBA00023136"/>
    </source>
</evidence>
<keyword evidence="19" id="KW-0168">Coated pit</keyword>
<dbReference type="SUPFAM" id="SSF57196">
    <property type="entry name" value="EGF/Laminin"/>
    <property type="match status" value="4"/>
</dbReference>
<dbReference type="GO" id="GO:0005509">
    <property type="term" value="F:calcium ion binding"/>
    <property type="evidence" value="ECO:0007669"/>
    <property type="project" value="InterPro"/>
</dbReference>
<feature type="repeat" description="LDL-receptor class B" evidence="28">
    <location>
        <begin position="322"/>
        <end position="366"/>
    </location>
</feature>
<dbReference type="GO" id="GO:0016324">
    <property type="term" value="C:apical plasma membrane"/>
    <property type="evidence" value="ECO:0007669"/>
    <property type="project" value="UniProtKB-SubCell"/>
</dbReference>
<feature type="disulfide bond" evidence="27">
    <location>
        <begin position="2907"/>
        <end position="2925"/>
    </location>
</feature>
<dbReference type="SUPFAM" id="SSF63825">
    <property type="entry name" value="YWTD domain"/>
    <property type="match status" value="8"/>
</dbReference>
<dbReference type="SUPFAM" id="SSF57184">
    <property type="entry name" value="Growth factor receptor domain"/>
    <property type="match status" value="3"/>
</dbReference>
<dbReference type="FunFam" id="2.120.10.30:FF:000241">
    <property type="entry name" value="Low-density lipoprotein receptor-related protein 6"/>
    <property type="match status" value="4"/>
</dbReference>
<dbReference type="Pfam" id="PF00058">
    <property type="entry name" value="Ldl_recept_b"/>
    <property type="match status" value="6"/>
</dbReference>
<evidence type="ECO:0000256" key="8">
    <source>
        <dbReference type="ARBA" id="ARBA00022692"/>
    </source>
</evidence>
<keyword evidence="20" id="KW-0325">Glycoprotein</keyword>
<feature type="disulfide bond" evidence="27">
    <location>
        <begin position="2859"/>
        <end position="2871"/>
    </location>
</feature>
<feature type="disulfide bond" evidence="27">
    <location>
        <begin position="3374"/>
        <end position="3386"/>
    </location>
</feature>
<feature type="disulfide bond" evidence="27">
    <location>
        <begin position="2537"/>
        <end position="2555"/>
    </location>
</feature>
<evidence type="ECO:0000256" key="20">
    <source>
        <dbReference type="ARBA" id="ARBA00023180"/>
    </source>
</evidence>
<protein>
    <recommendedName>
        <fullName evidence="23">Low-density lipoprotein receptor-related protein 2</fullName>
    </recommendedName>
    <alternativeName>
        <fullName evidence="24">Glycoprotein 330</fullName>
    </alternativeName>
    <alternativeName>
        <fullName evidence="25">Megalin</fullName>
    </alternativeName>
</protein>
<feature type="repeat" description="LDL-receptor class B" evidence="28">
    <location>
        <begin position="3152"/>
        <end position="3195"/>
    </location>
</feature>
<dbReference type="EMBL" id="JAACXV010013371">
    <property type="protein sequence ID" value="KAF7273554.1"/>
    <property type="molecule type" value="Genomic_DNA"/>
</dbReference>
<feature type="disulfide bond" evidence="27">
    <location>
        <begin position="2660"/>
        <end position="2678"/>
    </location>
</feature>
<feature type="disulfide bond" evidence="27">
    <location>
        <begin position="3437"/>
        <end position="3452"/>
    </location>
</feature>
<evidence type="ECO:0000313" key="32">
    <source>
        <dbReference type="EMBL" id="KAF7273554.1"/>
    </source>
</evidence>
<dbReference type="PROSITE" id="PS01186">
    <property type="entry name" value="EGF_2"/>
    <property type="match status" value="2"/>
</dbReference>
<evidence type="ECO:0000256" key="2">
    <source>
        <dbReference type="ARBA" id="ARBA00004279"/>
    </source>
</evidence>
<feature type="domain" description="EGF-like" evidence="31">
    <location>
        <begin position="4351"/>
        <end position="4388"/>
    </location>
</feature>
<keyword evidence="12" id="KW-0106">Calcium</keyword>
<dbReference type="InterPro" id="IPR023415">
    <property type="entry name" value="LDLR_class-A_CS"/>
</dbReference>
<comment type="caution">
    <text evidence="32">The sequence shown here is derived from an EMBL/GenBank/DDBJ whole genome shotgun (WGS) entry which is preliminary data.</text>
</comment>
<dbReference type="GO" id="GO:0007605">
    <property type="term" value="P:sensory perception of sound"/>
    <property type="evidence" value="ECO:0007669"/>
    <property type="project" value="UniProtKB-KW"/>
</dbReference>
<dbReference type="GO" id="GO:0006898">
    <property type="term" value="P:receptor-mediated endocytosis"/>
    <property type="evidence" value="ECO:0007669"/>
    <property type="project" value="TreeGrafter"/>
</dbReference>
<dbReference type="InterPro" id="IPR051221">
    <property type="entry name" value="LDLR-related"/>
</dbReference>
<feature type="disulfide bond" evidence="26">
    <location>
        <begin position="4401"/>
        <end position="4418"/>
    </location>
</feature>
<dbReference type="Pfam" id="PF24468">
    <property type="entry name" value="EGF_LRP2"/>
    <property type="match status" value="1"/>
</dbReference>
<dbReference type="FunFam" id="4.10.400.10:FF:000007">
    <property type="entry name" value="Low density lipoprotein receptor-related protein 1"/>
    <property type="match status" value="1"/>
</dbReference>
<feature type="disulfide bond" evidence="26">
    <location>
        <begin position="4205"/>
        <end position="4214"/>
    </location>
</feature>
<dbReference type="SMART" id="SM00179">
    <property type="entry name" value="EGF_CA"/>
    <property type="match status" value="7"/>
</dbReference>
<feature type="disulfide bond" evidence="27">
    <location>
        <begin position="3656"/>
        <end position="3668"/>
    </location>
</feature>
<keyword evidence="14 30" id="KW-1133">Transmembrane helix</keyword>
<dbReference type="PROSITE" id="PS00010">
    <property type="entry name" value="ASX_HYDROXYL"/>
    <property type="match status" value="2"/>
</dbReference>
<evidence type="ECO:0000256" key="17">
    <source>
        <dbReference type="ARBA" id="ARBA00023157"/>
    </source>
</evidence>
<feature type="domain" description="EGF-like" evidence="31">
    <location>
        <begin position="4393"/>
        <end position="4430"/>
    </location>
</feature>
<comment type="caution">
    <text evidence="26">Lacks conserved residue(s) required for the propagation of feature annotation.</text>
</comment>
<feature type="disulfide bond" evidence="27">
    <location>
        <begin position="963"/>
        <end position="978"/>
    </location>
</feature>
<feature type="repeat" description="LDL-receptor class B" evidence="28">
    <location>
        <begin position="1284"/>
        <end position="1329"/>
    </location>
</feature>
<dbReference type="InterPro" id="IPR000152">
    <property type="entry name" value="EGF-type_Asp/Asn_hydroxyl_site"/>
</dbReference>
<feature type="disulfide bond" evidence="27">
    <location>
        <begin position="1002"/>
        <end position="1017"/>
    </location>
</feature>
<feature type="disulfide bond" evidence="27">
    <location>
        <begin position="1022"/>
        <end position="1034"/>
    </location>
</feature>
<dbReference type="SMART" id="SM00135">
    <property type="entry name" value="LY"/>
    <property type="match status" value="32"/>
</dbReference>
<organism evidence="32 33">
    <name type="scientific">Rhynchophorus ferrugineus</name>
    <name type="common">Red palm weevil</name>
    <name type="synonym">Curculio ferrugineus</name>
    <dbReference type="NCBI Taxonomy" id="354439"/>
    <lineage>
        <taxon>Eukaryota</taxon>
        <taxon>Metazoa</taxon>
        <taxon>Ecdysozoa</taxon>
        <taxon>Arthropoda</taxon>
        <taxon>Hexapoda</taxon>
        <taxon>Insecta</taxon>
        <taxon>Pterygota</taxon>
        <taxon>Neoptera</taxon>
        <taxon>Endopterygota</taxon>
        <taxon>Coleoptera</taxon>
        <taxon>Polyphaga</taxon>
        <taxon>Cucujiformia</taxon>
        <taxon>Curculionidae</taxon>
        <taxon>Dryophthorinae</taxon>
        <taxon>Rhynchophorus</taxon>
    </lineage>
</organism>
<feature type="disulfide bond" evidence="27">
    <location>
        <begin position="862"/>
        <end position="874"/>
    </location>
</feature>
<dbReference type="PANTHER" id="PTHR22722:SF14">
    <property type="entry name" value="MEGALIN, ISOFORM A"/>
    <property type="match status" value="1"/>
</dbReference>
<keyword evidence="13" id="KW-0524">Neurogenesis</keyword>
<evidence type="ECO:0000256" key="27">
    <source>
        <dbReference type="PROSITE-ProRule" id="PRU00124"/>
    </source>
</evidence>
<feature type="disulfide bond" evidence="27">
    <location>
        <begin position="2549"/>
        <end position="2564"/>
    </location>
</feature>
<dbReference type="InterPro" id="IPR018097">
    <property type="entry name" value="EGF_Ca-bd_CS"/>
</dbReference>
<feature type="disulfide bond" evidence="27">
    <location>
        <begin position="3702"/>
        <end position="3720"/>
    </location>
</feature>
<keyword evidence="15" id="KW-0729">SH3-binding</keyword>
<feature type="disulfide bond" evidence="27">
    <location>
        <begin position="3504"/>
        <end position="3522"/>
    </location>
</feature>
<keyword evidence="33" id="KW-1185">Reference proteome</keyword>
<dbReference type="Pfam" id="PF12662">
    <property type="entry name" value="cEGF"/>
    <property type="match status" value="1"/>
</dbReference>
<evidence type="ECO:0000256" key="12">
    <source>
        <dbReference type="ARBA" id="ARBA00022837"/>
    </source>
</evidence>
<feature type="disulfide bond" evidence="27">
    <location>
        <begin position="2735"/>
        <end position="2747"/>
    </location>
</feature>
<dbReference type="GO" id="GO:0007399">
    <property type="term" value="P:nervous system development"/>
    <property type="evidence" value="ECO:0007669"/>
    <property type="project" value="UniProtKB-KW"/>
</dbReference>
<feature type="disulfide bond" evidence="27">
    <location>
        <begin position="2586"/>
        <end position="2601"/>
    </location>
</feature>
<evidence type="ECO:0000256" key="14">
    <source>
        <dbReference type="ARBA" id="ARBA00022989"/>
    </source>
</evidence>
<keyword evidence="8 30" id="KW-0812">Transmembrane</keyword>
<keyword evidence="9" id="KW-0732">Signal</keyword>
<dbReference type="GO" id="GO:0042562">
    <property type="term" value="F:hormone binding"/>
    <property type="evidence" value="ECO:0007669"/>
    <property type="project" value="TreeGrafter"/>
</dbReference>
<sequence length="4589" mass="512722">PCQPNSFICATGQCIPQDWYCNSHVDCDDGSDEPSDCPNSGCRPEEFRCALTGKCLPNGWVCDDEPDCGTSPELGPDTSDEDPKHCQPTRCRWNEAPCPDGPACASLDDFCDGKLGACPGNSDEWDFCRNETLSCEKIQCSYRCRPTPQASVQICQNTVGSYKCSCVSGYIQNGTECIAVNVPETEPPSLIFSTQMEIRRVTLDGKAWPGNSSLRLLNSNALEFKHRNHTVCYIHNNVSQSSIVCANINDLEQRWTLPVKSPLLEVEATQQMAFDWVAENWYFLEDKKEAIVVCNNVLQWCNVLVENELGKPRALALDPTTGYMFFTKWGTSLPMLERCNLDGTGRKAIVDVKIVYPYGVTVDYPTKYVFWVDTYLDYVEKVDYEGKNRKTIARGVNVRNAYGVSVFQNRIFLSSWYNNSILEFDKFSSKDASLMVKSVVSNISRPFNVHIFHRQRQPDVAHPCKTSPCDHLCISSWTSTGVAVKKCMCASGYISFADRCIIKTPDMFMLVAKYTPQSIRGIDLTSGRDIMVPLMKVGVPRVLEFDAATKSIIYSNDQDETLESVQIDSINATKILMDNVKSETLALDWTTGNLYYNNWKKGVIGVMKLANSSVSKTLIRSSVTSSPSCLTLDPSRGIMFWVDWVTKDTEKGRIMTANMDGTNQREFLSENLHWPSGMAIDSKAGRLYWIDKQLRHLESITLEGKDRRVDINDTNDSLKLIFGPDRTLYFVNTMRGIVMSYKKESGMKKVYDGNALLHDLTIFDTNRKTDIPSNCSACPDLCLRTIGGLVTCSCRNGYEYSSDKKDCVEIPNYEEPVFCPKDNFKCGNTCVPKSYLCDGVKNCPDGSDESTAPGGPCENYKCGERQTKCDNTTCIAHHWACDGEKDCQDGSDEDPKLCSKICPVNQFICKISKRCIPSVWKCDHVIDCGPNDESDELDCVVTTCDVTEFTCHNGQCIFSNFYCDGIKDCQDGSDEEGCIKCNSKTEIFCPATSECLPQVVRCDGKIDCPDGTDERFCDKKQCEPNEFQCDSYECIPKLFECDSDLDCADGTDERNCDASKMRNTTEYKQKQFCIPPNRACDNATKCLMPDQLCDQKPDCDDGTDEGSHCEIVPISPLNCEYPLRLCDNDTKCLDVEQLCDGHADCIDQSDEGMRCMDRMCEHSFVCSHECHNAPEGVVCTCPPELHLQPDRTHCLDTHPCESWGVCSQTCVPRGSRYLCTCSDGYVLQKDGFSCKSTDSASSYVTFSNRNELRSIDLRSFSQKVLMPNLKNTIALDFYHSNGSDMLFWTDVLDDKIYRGHVVGGSLSDHEVVVHTGLSTAEGLAVDWIGQNLYWVESNLDQIEVAKLNGSFRRTLVAGDMESPRAIVVDPRDGYLFWTDWDNAAPRIERCSLAGLDRKIIVHMNMFYKAGWPNGLTLDYTMRRVYWADARSDSIHTCNYDGLDHHLVISNQEFLSHPFAISLYENYVYWTDWRTNSVVRANKWTGGDIVVIQRTLTQPFDIKIIHPSRQPPGKNPCGTNNGGCSHLCLIHLNDSYRCDCPHISRLSEDNKTCIINERVLLIARNSEIRGVDIDQPYYHIIPLISVAQGLSSVQLEYYAKNRSLYWADSNSDAVRRVNLTQGPVQTLIDTGLHQLSGLAVDWVSNLLFVSFGNGIIVSNLDGAYSSVLIENQKVLSVAVYPTIGKLYWIKKENSTCSLESCDMDGSNVQTLVPKLSVETRSLVVDLESNRLYWVSGFEVMYSNLDGTGVTKLDLPSNVTVTAITVYKGKIYYADDIQASIYVVDKTKGYKSLFKTLRNSTNAVVALRIYDAAEQSGSHPCQNNNAGCQQLCLPKTSSSYRCRCATGYVEDPDDFHKCLALDDFILYSLSWMIEGRALNGSNGTKVLGPVSKVASATTLDYLAKDDTIFWADSENGQIISARRDGTKRSVIMGQVEVADVQSYDWLSCMAVDWVSNNIYWCDAKRNTISVMRSDGTKEHVIFNDTVKPNAIALDPVHGVLVWAGQNRMEIATLDGKNRRALLDEQRKIMDITLDTEKQVVYFSDSNVFTIEKINYNGSEHKVLLNHSLVKPLGLTHFQDHLYWLDADYAKGSIRRASVSNLSDFAVLAQDLGVSLTDIQIYSTKRQAGTNPCGKDNGGCEQMCFYNGTHPVCSCSHGMVARDGKSCVPFDTFIVYSKIMSLDSIHLIGEKDLRNSPYPSIRNESRFKNAIGLTFSYKHQVLFFSDIQKGNIQAVHFNGTGYKTVVDKQGSIEGLAYEQVSHALYFTSITHATISRVALTQQLTNASAVEVVVKLRDQDKPRGIAVDSCGERVYWTNWNTHQPSVDRVFFTGYDRKSIITTDIRMPNALTLDHKAQKLYWGDARLDKIERCEYDGTKRVVLAKMTPQHPFGLAVYGDFIYWSDWIVKAVIRADKLTGQNFVMLRKDTVKPMGIVAIAEDTEDCFSNPCLKNNGGCEEYCNLLPYGEVECSCTNGRILQNGRCISTDSTKCTITEDSFRCSDGSCILFHLTCDGISHCADGTDEEPGYCGYRTCPLGWNKCINEKCVPANAFCDGIDDCGDGTDELNCSCSEDIYFRCNNGECVLKSERCDNDPDCRDNSDEIGCPMPDCSKNHNSDFVNCNFTTNCIHKDWFCDGEDDCWDNSDEINCTKNGKTCDSPGMFQCASGKCINASLFCNGQDDCQDGFLSSDEVGCTSINTCSLDSFRCISDGKCIPKSWQCNGVKDCEDESDEISCKHVCGINKFQCTNGDCIPKSWECDGSPDCIDMSDETTHCSRSECGVLEFRCNATGRCIPRLWVCDGDVDCADGQDEFLDGECQGKTPACTPQQFQCNQGNCINKTFYCDGYKDCNDGSDEPDECYRSCSVGEFNCANGKCIMDLHKCDGDDDCGDNSDERTCTSNDYCQAKGWFSCDNGVCIKESLLCDGENNCGDFSDELKCNINECSADPSPCHQICVDKPVGYQCQCGPGFKVSAKNPHHCEDIDECLDRPCSQICKNTRGSYQCKCHKDYIMENHSCVANSEFKTTLLVANRYYIREIDLNGFATIRAHNLTNAVGLDYDWLSQCIYWSDVSQLGSTIKRLCDYRHNSSSDAIETIHSNTLHNPDGLAVDWVGRNLYWCDKGVHTIEVSTLDGKHKKMLSIKNLEQPRALSLDPIRKYLYWTDWGEKAHIGKAGMDGSDPKVIVDKNLGWPNALTISFETEEIFWADAKEDYIAVADLDGNNIKIVANRHINSKIQLHHAFAIDVWEDNVYWTDWETKTIEKCHKYTGQNCSSLLNIVHRPMDVRVVHPLRQPMVANPCESANCSVLCLLSPVPPYYTCQCPENYILGKDGKSCEANCTSSHFECQNSYKCIPFWWKCDTQNDCDDGSDEPPDCRPFKCMPGQYQCQNGQCIHPGDLCNGVNNCGDGSDEKDCDKHTCLNTQFRCEGNETTPSICIPNSMRCNKVKNCPLGEDELHCPPVTCQANQFKCDNDKCIPSVWICDKDNDCGDNSDEQQDCKSRNCTEGHFRCNSGRCIPLAWKCDGDPDCGGGEDEPPSCDLSDFHTCEPTYFKCRNNKCIPGRWKCDYEDDCGDGSDELNCVPRNCSESEFRCGNGKCIRGTMKCDGEHQCDDHSDERDCQRQCKQNEFECVNAQNCIFLGWRCDGEIDCSDGSDEANCTETCPPHMFSCQNGFCISNSWRCDGQEDCPDGSDEHRCSPFACPAGRFRCKNDKCVPLHALCDGKSQCGDGSDEDNNTCKNYGVCPLGQFTCQNKRCILDSELCDGVNNCVDNSDELDCKTSLCKWNTCSQICVEVKHNQTLCKCVEGYRLTSDGQCQAEGQLAELILAVEADLTVLSPYKVGVDKDKNKKTLATAPGYKVDAVDIHYGNRQAEAFWTDHKYKRVQAKIIQVHDDRRTNRDADVARTVLNNLNDPRGIALDWTAERLYVTDGYRIIATDFAGQFNYTVVRGNMQQPRDVVVAPGDGIMFWIDAGLLPRIERADMDGYNRRTLVNDLVWPTGLTIDYATKRLYWCDSKMLKIETVNYEGKDRQLVWHFLNDIKPYKLEVFEHNLFVSTYQKHDVLRLDKFGKGEIVYLAHGLNRISDILILHEHRRPKINNSCSGFCNNNEFCLLTPKGPRCLCADGYVSDLLTCKPAVAPTPQCPFNCNTGTCKVGEGGTPHCECPPLYAGDRCQYYRCSQHCKNRGVCKLDDSTNGTSSSEEPNLPPLTCICPPQFYGKRCEKRLPVCLDFCENNGTCKVFMNIPHCTCSDGFMGFRCQQCTNFDCGNGGTCVVANDTRSCKCSQGYSGAYCETSVCGDNGEVSVISNKVSCDCRPGYTGEFCEIDRCEGLCKNGGTCQPSSLQCICPPSFTGDRCQTDLCKSHGIVCKNGGQCSTDGHILYCSCPALWTGNDCSTYMGGSNPCNNYCKNQGICEVSTPNNTPVCRCTGDWTGPTCSKPACRKPCQNGGTCTLKGNVSYCECLPDYEGSNCTILKNPEVIEHRSSVREEGRSIWVPIGYALAVMLIVLAAGIILFQYVFRKRTVFSHERLQENDFANPMYHDRDAEPFTLDADKSGNFVNPVYDSVYNGTTSGREEKAVLLEHSTDETPPPPTEEL</sequence>
<feature type="domain" description="EGF-like" evidence="31">
    <location>
        <begin position="4177"/>
        <end position="4215"/>
    </location>
</feature>
<accession>A0A834MCZ2</accession>
<feature type="disulfide bond" evidence="27">
    <location>
        <begin position="2742"/>
        <end position="2760"/>
    </location>
</feature>
<feature type="domain" description="EGF-like" evidence="31">
    <location>
        <begin position="4217"/>
        <end position="4252"/>
    </location>
</feature>
<evidence type="ECO:0000256" key="25">
    <source>
        <dbReference type="ARBA" id="ARBA00080738"/>
    </source>
</evidence>
<dbReference type="InterPro" id="IPR011042">
    <property type="entry name" value="6-blade_b-propeller_TolB-like"/>
</dbReference>
<feature type="disulfide bond" evidence="26">
    <location>
        <begin position="4340"/>
        <end position="4349"/>
    </location>
</feature>
<feature type="region of interest" description="Disordered" evidence="29">
    <location>
        <begin position="4567"/>
        <end position="4589"/>
    </location>
</feature>
<dbReference type="FunFam" id="4.10.400.10:FF:000034">
    <property type="entry name" value="Low-density lipoprotein receptor-related protein 2"/>
    <property type="match status" value="1"/>
</dbReference>
<dbReference type="PROSITE" id="PS50026">
    <property type="entry name" value="EGF_3"/>
    <property type="match status" value="11"/>
</dbReference>
<feature type="disulfide bond" evidence="27">
    <location>
        <begin position="3756"/>
        <end position="3771"/>
    </location>
</feature>
<name>A0A834MCZ2_RHYFE</name>
<evidence type="ECO:0000256" key="24">
    <source>
        <dbReference type="ARBA" id="ARBA00077868"/>
    </source>
</evidence>
<keyword evidence="21" id="KW-0966">Cell projection</keyword>
<evidence type="ECO:0000259" key="31">
    <source>
        <dbReference type="PROSITE" id="PS50026"/>
    </source>
</evidence>
<dbReference type="GO" id="GO:0030424">
    <property type="term" value="C:axon"/>
    <property type="evidence" value="ECO:0007669"/>
    <property type="project" value="UniProtKB-SubCell"/>
</dbReference>
<dbReference type="InterPro" id="IPR000742">
    <property type="entry name" value="EGF"/>
</dbReference>
<dbReference type="PANTHER" id="PTHR22722">
    <property type="entry name" value="LOW-DENSITY LIPOPROTEIN RECEPTOR-RELATED PROTEIN 2-RELATED"/>
    <property type="match status" value="1"/>
</dbReference>
<dbReference type="PROSITE" id="PS01209">
    <property type="entry name" value="LDLRA_1"/>
    <property type="match status" value="15"/>
</dbReference>
<dbReference type="InterPro" id="IPR009030">
    <property type="entry name" value="Growth_fac_rcpt_cys_sf"/>
</dbReference>
<feature type="repeat" description="LDL-receptor class B" evidence="28">
    <location>
        <begin position="1954"/>
        <end position="1995"/>
    </location>
</feature>
<evidence type="ECO:0000256" key="30">
    <source>
        <dbReference type="SAM" id="Phobius"/>
    </source>
</evidence>
<feature type="disulfide bond" evidence="27">
    <location>
        <begin position="944"/>
        <end position="956"/>
    </location>
</feature>
<dbReference type="PROSITE" id="PS01187">
    <property type="entry name" value="EGF_CA"/>
    <property type="match status" value="1"/>
</dbReference>
<feature type="domain" description="EGF-like" evidence="31">
    <location>
        <begin position="2977"/>
        <end position="3013"/>
    </location>
</feature>
<evidence type="ECO:0000256" key="22">
    <source>
        <dbReference type="ARBA" id="ARBA00037878"/>
    </source>
</evidence>
<evidence type="ECO:0000256" key="6">
    <source>
        <dbReference type="ARBA" id="ARBA00022536"/>
    </source>
</evidence>
<dbReference type="FunFam" id="4.10.400.10:FF:000002">
    <property type="entry name" value="Low-density lipoprotein receptor-related protein 1"/>
    <property type="match status" value="1"/>
</dbReference>
<feature type="repeat" description="LDL-receptor class B" evidence="28">
    <location>
        <begin position="1330"/>
        <end position="1372"/>
    </location>
</feature>
<feature type="disulfide bond" evidence="27">
    <location>
        <begin position="869"/>
        <end position="887"/>
    </location>
</feature>
<evidence type="ECO:0000313" key="33">
    <source>
        <dbReference type="Proteomes" id="UP000625711"/>
    </source>
</evidence>
<dbReference type="FunFam" id="2.120.10.30:FF:000008">
    <property type="entry name" value="Low-density lipoprotein receptor-related protein 4"/>
    <property type="match status" value="1"/>
</dbReference>
<dbReference type="Gene3D" id="2.120.10.30">
    <property type="entry name" value="TolB, C-terminal domain"/>
    <property type="match status" value="8"/>
</dbReference>
<feature type="disulfide bond" evidence="26">
    <location>
        <begin position="4455"/>
        <end position="4464"/>
    </location>
</feature>
<dbReference type="PROSITE" id="PS50068">
    <property type="entry name" value="LDLRA_2"/>
    <property type="match status" value="32"/>
</dbReference>
<feature type="disulfide bond" evidence="26">
    <location>
        <begin position="4242"/>
        <end position="4251"/>
    </location>
</feature>
<feature type="disulfide bond" evidence="27">
    <location>
        <begin position="2496"/>
        <end position="2514"/>
    </location>
</feature>
<dbReference type="InterPro" id="IPR000033">
    <property type="entry name" value="LDLR_classB_rpt"/>
</dbReference>
<feature type="repeat" description="LDL-receptor class B" evidence="28">
    <location>
        <begin position="2308"/>
        <end position="2352"/>
    </location>
</feature>
<dbReference type="PROSITE" id="PS00022">
    <property type="entry name" value="EGF_1"/>
    <property type="match status" value="8"/>
</dbReference>
<feature type="disulfide bond" evidence="27">
    <location>
        <begin position="9"/>
        <end position="27"/>
    </location>
</feature>
<evidence type="ECO:0000256" key="15">
    <source>
        <dbReference type="ARBA" id="ARBA00023036"/>
    </source>
</evidence>
<feature type="compositionally biased region" description="Basic and acidic residues" evidence="29">
    <location>
        <begin position="4567"/>
        <end position="4579"/>
    </location>
</feature>
<feature type="disulfide bond" evidence="27">
    <location>
        <begin position="3637"/>
        <end position="3652"/>
    </location>
</feature>
<dbReference type="FunFam" id="4.10.400.10:FF:000011">
    <property type="entry name" value="Low-density lipoprotein receptor-related protein 1"/>
    <property type="match status" value="1"/>
</dbReference>
<dbReference type="OrthoDB" id="9990982at2759"/>
<evidence type="ECO:0000256" key="3">
    <source>
        <dbReference type="ARBA" id="ARBA00004489"/>
    </source>
</evidence>
<feature type="disulfide bond" evidence="27">
    <location>
        <begin position="3457"/>
        <end position="3469"/>
    </location>
</feature>
<keyword evidence="16 30" id="KW-0472">Membrane</keyword>
<feature type="disulfide bond" evidence="27">
    <location>
        <begin position="3695"/>
        <end position="3707"/>
    </location>
</feature>
<dbReference type="FunFam" id="4.10.400.10:FF:000005">
    <property type="entry name" value="low-density lipoprotein receptor-related protein 1B"/>
    <property type="match status" value="1"/>
</dbReference>
<dbReference type="CDD" id="cd00054">
    <property type="entry name" value="EGF_CA"/>
    <property type="match status" value="1"/>
</dbReference>
<dbReference type="Gene3D" id="4.10.400.10">
    <property type="entry name" value="Low-density Lipoprotein Receptor"/>
    <property type="match status" value="30"/>
</dbReference>
<feature type="disulfide bond" evidence="27">
    <location>
        <begin position="3598"/>
        <end position="3613"/>
    </location>
</feature>
<feature type="domain" description="EGF-like" evidence="31">
    <location>
        <begin position="4317"/>
        <end position="4350"/>
    </location>
</feature>
<feature type="domain" description="EGF-like" evidence="31">
    <location>
        <begin position="4253"/>
        <end position="4286"/>
    </location>
</feature>
<feature type="domain" description="EGF-like" evidence="31">
    <location>
        <begin position="4132"/>
        <end position="4167"/>
    </location>
</feature>
<feature type="disulfide bond" evidence="26">
    <location>
        <begin position="4157"/>
        <end position="4166"/>
    </location>
</feature>
<keyword evidence="7" id="KW-0254">Endocytosis</keyword>
<feature type="disulfide bond" evidence="27">
    <location>
        <begin position="3393"/>
        <end position="3408"/>
    </location>
</feature>
<feature type="repeat" description="LDL-receptor class B" evidence="28">
    <location>
        <begin position="1601"/>
        <end position="1643"/>
    </location>
</feature>
<feature type="disulfide bond" evidence="27">
    <location>
        <begin position="951"/>
        <end position="969"/>
    </location>
</feature>
<evidence type="ECO:0000256" key="5">
    <source>
        <dbReference type="ARBA" id="ARBA00022475"/>
    </source>
</evidence>
<feature type="disulfide bond" evidence="27">
    <location>
        <begin position="2878"/>
        <end position="2893"/>
    </location>
</feature>
<gene>
    <name evidence="32" type="ORF">GWI33_013751</name>
</gene>
<dbReference type="FunFam" id="2.10.25.10:FF:000009">
    <property type="entry name" value="Low-density lipoprotein receptor isoform 1"/>
    <property type="match status" value="1"/>
</dbReference>
<feature type="disulfide bond" evidence="27">
    <location>
        <begin position="3464"/>
        <end position="3482"/>
    </location>
</feature>
<dbReference type="SMART" id="SM00192">
    <property type="entry name" value="LDLa"/>
    <property type="match status" value="33"/>
</dbReference>
<feature type="disulfide bond" evidence="27">
    <location>
        <begin position="3663"/>
        <end position="3681"/>
    </location>
</feature>
<dbReference type="SMART" id="SM00181">
    <property type="entry name" value="EGF"/>
    <property type="match status" value="28"/>
</dbReference>
<reference evidence="32" key="1">
    <citation type="submission" date="2020-08" db="EMBL/GenBank/DDBJ databases">
        <title>Genome sequencing and assembly of the red palm weevil Rhynchophorus ferrugineus.</title>
        <authorList>
            <person name="Dias G.B."/>
            <person name="Bergman C.M."/>
            <person name="Manee M."/>
        </authorList>
    </citation>
    <scope>NUCLEOTIDE SEQUENCE</scope>
    <source>
        <strain evidence="32">AA-2017</strain>
        <tissue evidence="32">Whole larva</tissue>
    </source>
</reference>
<feature type="disulfide bond" evidence="27">
    <location>
        <begin position="2820"/>
        <end position="2832"/>
    </location>
</feature>
<comment type="similarity">
    <text evidence="4">Belongs to the LDLR family.</text>
</comment>
<dbReference type="InterPro" id="IPR056588">
    <property type="entry name" value="EGF_LRP2"/>
</dbReference>
<feature type="disulfide bond" evidence="27">
    <location>
        <begin position="2919"/>
        <end position="2934"/>
    </location>
</feature>
<feature type="disulfide bond" evidence="26">
    <location>
        <begin position="4276"/>
        <end position="4285"/>
    </location>
</feature>
<feature type="repeat" description="LDL-receptor class B" evidence="28">
    <location>
        <begin position="1422"/>
        <end position="1466"/>
    </location>
</feature>
<feature type="disulfide bond" evidence="27">
    <location>
        <begin position="3547"/>
        <end position="3565"/>
    </location>
</feature>
<dbReference type="GO" id="GO:0017124">
    <property type="term" value="F:SH3 domain binding"/>
    <property type="evidence" value="ECO:0007669"/>
    <property type="project" value="UniProtKB-KW"/>
</dbReference>
<evidence type="ECO:0000256" key="19">
    <source>
        <dbReference type="ARBA" id="ARBA00023176"/>
    </source>
</evidence>
<dbReference type="Gene3D" id="2.10.25.10">
    <property type="entry name" value="Laminin"/>
    <property type="match status" value="11"/>
</dbReference>
<keyword evidence="11" id="KW-1009">Hearing</keyword>
<feature type="disulfide bond" evidence="26">
    <location>
        <begin position="4378"/>
        <end position="4387"/>
    </location>
</feature>
<keyword evidence="18" id="KW-0675">Receptor</keyword>
<dbReference type="CDD" id="cd00112">
    <property type="entry name" value="LDLa"/>
    <property type="match status" value="29"/>
</dbReference>
<keyword evidence="6 26" id="KW-0245">EGF-like domain</keyword>
<dbReference type="PROSITE" id="PS51120">
    <property type="entry name" value="LDLRB"/>
    <property type="match status" value="14"/>
</dbReference>
<feature type="disulfide bond" evidence="27">
    <location>
        <begin position="3497"/>
        <end position="3509"/>
    </location>
</feature>
<feature type="disulfide bond" evidence="27">
    <location>
        <begin position="3579"/>
        <end position="3591"/>
    </location>
</feature>
<feature type="transmembrane region" description="Helical" evidence="30">
    <location>
        <begin position="4486"/>
        <end position="4512"/>
    </location>
</feature>
<feature type="repeat" description="LDL-receptor class B" evidence="28">
    <location>
        <begin position="1373"/>
        <end position="1421"/>
    </location>
</feature>
<feature type="repeat" description="LDL-receptor class B" evidence="28">
    <location>
        <begin position="2353"/>
        <end position="2395"/>
    </location>
</feature>
<feature type="disulfide bond" evidence="27">
    <location>
        <begin position="2"/>
        <end position="14"/>
    </location>
</feature>
<keyword evidence="17 26" id="KW-1015">Disulfide bond</keyword>
<evidence type="ECO:0000256" key="21">
    <source>
        <dbReference type="ARBA" id="ARBA00023273"/>
    </source>
</evidence>
<feature type="disulfide bond" evidence="26">
    <location>
        <begin position="4321"/>
        <end position="4331"/>
    </location>
</feature>
<feature type="disulfide bond" evidence="26">
    <location>
        <begin position="4397"/>
        <end position="4407"/>
    </location>
</feature>
<evidence type="ECO:0000256" key="28">
    <source>
        <dbReference type="PROSITE-ProRule" id="PRU00461"/>
    </source>
</evidence>
<keyword evidence="10" id="KW-0677">Repeat</keyword>
<feature type="repeat" description="LDL-receptor class B" evidence="28">
    <location>
        <begin position="3958"/>
        <end position="4000"/>
    </location>
</feature>
<dbReference type="FunFam" id="2.120.10.30:FF:000035">
    <property type="entry name" value="Low-density lipoprotein receptor-related protein 2"/>
    <property type="match status" value="1"/>
</dbReference>
<feature type="repeat" description="LDL-receptor class B" evidence="28">
    <location>
        <begin position="3109"/>
        <end position="3151"/>
    </location>
</feature>